<dbReference type="EMBL" id="BHYM01000099">
    <property type="protein sequence ID" value="GCE44613.1"/>
    <property type="molecule type" value="Genomic_DNA"/>
</dbReference>
<evidence type="ECO:0000256" key="4">
    <source>
        <dbReference type="ARBA" id="ARBA00022475"/>
    </source>
</evidence>
<feature type="transmembrane region" description="Helical" evidence="9">
    <location>
        <begin position="243"/>
        <end position="264"/>
    </location>
</feature>
<feature type="transmembrane region" description="Helical" evidence="9">
    <location>
        <begin position="58"/>
        <end position="78"/>
    </location>
</feature>
<comment type="subcellular location">
    <subcellularLocation>
        <location evidence="1">Cell membrane</location>
        <topology evidence="1">Multi-pass membrane protein</topology>
    </subcellularLocation>
</comment>
<dbReference type="GO" id="GO:0005886">
    <property type="term" value="C:plasma membrane"/>
    <property type="evidence" value="ECO:0007669"/>
    <property type="project" value="UniProtKB-SubCell"/>
</dbReference>
<evidence type="ECO:0000256" key="9">
    <source>
        <dbReference type="SAM" id="Phobius"/>
    </source>
</evidence>
<evidence type="ECO:0000256" key="3">
    <source>
        <dbReference type="ARBA" id="ARBA00022448"/>
    </source>
</evidence>
<evidence type="ECO:0000259" key="10">
    <source>
        <dbReference type="PROSITE" id="PS50850"/>
    </source>
</evidence>
<reference evidence="11 12" key="1">
    <citation type="submission" date="2018-11" db="EMBL/GenBank/DDBJ databases">
        <title>Microbial catabolism of amino acid.</title>
        <authorList>
            <person name="Hibi M."/>
            <person name="Ogawa J."/>
        </authorList>
    </citation>
    <scope>NUCLEOTIDE SEQUENCE [LARGE SCALE GENOMIC DNA]</scope>
    <source>
        <strain evidence="11 12">C31-06</strain>
    </source>
</reference>
<feature type="transmembrane region" description="Helical" evidence="9">
    <location>
        <begin position="90"/>
        <end position="108"/>
    </location>
</feature>
<gene>
    <name evidence="11" type="ORF">Rhow_009034</name>
</gene>
<feature type="transmembrane region" description="Helical" evidence="9">
    <location>
        <begin position="404"/>
        <end position="421"/>
    </location>
</feature>
<evidence type="ECO:0000256" key="6">
    <source>
        <dbReference type="ARBA" id="ARBA00022847"/>
    </source>
</evidence>
<dbReference type="OrthoDB" id="8953821at2"/>
<name>A0A402CM42_RHOWR</name>
<feature type="domain" description="Major facilitator superfamily (MFS) profile" evidence="10">
    <location>
        <begin position="18"/>
        <end position="426"/>
    </location>
</feature>
<accession>A0A402CM42</accession>
<evidence type="ECO:0000256" key="7">
    <source>
        <dbReference type="ARBA" id="ARBA00022989"/>
    </source>
</evidence>
<evidence type="ECO:0000313" key="12">
    <source>
        <dbReference type="Proteomes" id="UP000287519"/>
    </source>
</evidence>
<dbReference type="InterPro" id="IPR020846">
    <property type="entry name" value="MFS_dom"/>
</dbReference>
<dbReference type="InterPro" id="IPR051084">
    <property type="entry name" value="H+-coupled_symporters"/>
</dbReference>
<comment type="similarity">
    <text evidence="2">Belongs to the major facilitator superfamily. Metabolite:H+ Symporter (MHS) family (TC 2.A.1.6) family.</text>
</comment>
<feature type="transmembrane region" description="Helical" evidence="9">
    <location>
        <begin position="159"/>
        <end position="182"/>
    </location>
</feature>
<dbReference type="GO" id="GO:0015293">
    <property type="term" value="F:symporter activity"/>
    <property type="evidence" value="ECO:0007669"/>
    <property type="project" value="UniProtKB-KW"/>
</dbReference>
<feature type="transmembrane region" description="Helical" evidence="9">
    <location>
        <begin position="341"/>
        <end position="361"/>
    </location>
</feature>
<proteinExistence type="inferred from homology"/>
<feature type="transmembrane region" description="Helical" evidence="9">
    <location>
        <begin position="373"/>
        <end position="392"/>
    </location>
</feature>
<feature type="transmembrane region" description="Helical" evidence="9">
    <location>
        <begin position="276"/>
        <end position="297"/>
    </location>
</feature>
<organism evidence="11 12">
    <name type="scientific">Rhodococcus wratislaviensis</name>
    <name type="common">Tsukamurella wratislaviensis</name>
    <dbReference type="NCBI Taxonomy" id="44752"/>
    <lineage>
        <taxon>Bacteria</taxon>
        <taxon>Bacillati</taxon>
        <taxon>Actinomycetota</taxon>
        <taxon>Actinomycetes</taxon>
        <taxon>Mycobacteriales</taxon>
        <taxon>Nocardiaceae</taxon>
        <taxon>Rhodococcus</taxon>
    </lineage>
</organism>
<protein>
    <submittedName>
        <fullName evidence="11">L-Proline/Glycine betaine transporter ProP</fullName>
    </submittedName>
</protein>
<dbReference type="Gene3D" id="1.20.1250.20">
    <property type="entry name" value="MFS general substrate transporter like domains"/>
    <property type="match status" value="1"/>
</dbReference>
<dbReference type="PROSITE" id="PS50850">
    <property type="entry name" value="MFS"/>
    <property type="match status" value="1"/>
</dbReference>
<keyword evidence="8 9" id="KW-0472">Membrane</keyword>
<dbReference type="InterPro" id="IPR005829">
    <property type="entry name" value="Sugar_transporter_CS"/>
</dbReference>
<sequence length="457" mass="47692">MKEETYPDGGKSSPNRRAFVGAISGNAFEAYDTAIYGFLAVQMGALFFPGSNHTAQTLGSLALFGLTFFVRPLGALIFGPLADRIGRTPVLVLMISLMALATAAVGLLPAYSSIGITATVALVGCRMLQGLAVGGEYGTATSFLTEYSRRGQRGFGTSWYIFSSLSGFLLGSLMVTGLSALLSDDEMMSWGWRIAFLIAAPLGSIAIFIRLRIEESPEFARISAQRETSRAPLRETLSYGKELLLTAGVGTLHSVAFYMAFSYATTYVAVVAGQGHSVSFASTVVACCVGLAVLPFGGKASDKWGRRRILMIGALWCVMAAYPGFLLMSSESAAGAFAGQALLAVGAGIFLSTSVATMAELFPTRVRSTGSSVGYNAAAALFGGTAPFISTFLVSTTGNDHSPALYLCAAAIIALIAVSIIRNDRLHTGAEVTAPTVDADRPTTAAVGRVTPDGESA</sequence>
<evidence type="ECO:0000313" key="11">
    <source>
        <dbReference type="EMBL" id="GCE44613.1"/>
    </source>
</evidence>
<evidence type="ECO:0000256" key="1">
    <source>
        <dbReference type="ARBA" id="ARBA00004651"/>
    </source>
</evidence>
<evidence type="ECO:0000256" key="5">
    <source>
        <dbReference type="ARBA" id="ARBA00022692"/>
    </source>
</evidence>
<dbReference type="InterPro" id="IPR036259">
    <property type="entry name" value="MFS_trans_sf"/>
</dbReference>
<dbReference type="Pfam" id="PF07690">
    <property type="entry name" value="MFS_1"/>
    <property type="match status" value="1"/>
</dbReference>
<keyword evidence="6" id="KW-0769">Symport</keyword>
<dbReference type="PROSITE" id="PS00217">
    <property type="entry name" value="SUGAR_TRANSPORT_2"/>
    <property type="match status" value="1"/>
</dbReference>
<evidence type="ECO:0000256" key="8">
    <source>
        <dbReference type="ARBA" id="ARBA00023136"/>
    </source>
</evidence>
<dbReference type="InterPro" id="IPR011701">
    <property type="entry name" value="MFS"/>
</dbReference>
<dbReference type="AlphaFoldDB" id="A0A402CM42"/>
<dbReference type="PANTHER" id="PTHR43528:SF1">
    <property type="entry name" value="ALPHA-KETOGLUTARATE PERMEASE"/>
    <property type="match status" value="1"/>
</dbReference>
<keyword evidence="3" id="KW-0813">Transport</keyword>
<dbReference type="Proteomes" id="UP000287519">
    <property type="component" value="Unassembled WGS sequence"/>
</dbReference>
<feature type="transmembrane region" description="Helical" evidence="9">
    <location>
        <begin position="309"/>
        <end position="329"/>
    </location>
</feature>
<dbReference type="Pfam" id="PF00083">
    <property type="entry name" value="Sugar_tr"/>
    <property type="match status" value="1"/>
</dbReference>
<dbReference type="InterPro" id="IPR005828">
    <property type="entry name" value="MFS_sugar_transport-like"/>
</dbReference>
<feature type="transmembrane region" description="Helical" evidence="9">
    <location>
        <begin position="194"/>
        <end position="213"/>
    </location>
</feature>
<dbReference type="PANTHER" id="PTHR43528">
    <property type="entry name" value="ALPHA-KETOGLUTARATE PERMEASE"/>
    <property type="match status" value="1"/>
</dbReference>
<comment type="caution">
    <text evidence="11">The sequence shown here is derived from an EMBL/GenBank/DDBJ whole genome shotgun (WGS) entry which is preliminary data.</text>
</comment>
<keyword evidence="12" id="KW-1185">Reference proteome</keyword>
<keyword evidence="5 9" id="KW-0812">Transmembrane</keyword>
<keyword evidence="4" id="KW-1003">Cell membrane</keyword>
<evidence type="ECO:0000256" key="2">
    <source>
        <dbReference type="ARBA" id="ARBA00008240"/>
    </source>
</evidence>
<dbReference type="PROSITE" id="PS00216">
    <property type="entry name" value="SUGAR_TRANSPORT_1"/>
    <property type="match status" value="1"/>
</dbReference>
<dbReference type="RefSeq" id="WP_124396175.1">
    <property type="nucleotide sequence ID" value="NZ_BHYM01000099.1"/>
</dbReference>
<dbReference type="SUPFAM" id="SSF103473">
    <property type="entry name" value="MFS general substrate transporter"/>
    <property type="match status" value="1"/>
</dbReference>
<keyword evidence="7 9" id="KW-1133">Transmembrane helix</keyword>